<name>A0A3A8AU05_9RHOB</name>
<comment type="subcellular location">
    <subcellularLocation>
        <location evidence="1">Endomembrane system</location>
        <topology evidence="1">Multi-pass membrane protein</topology>
    </subcellularLocation>
</comment>
<evidence type="ECO:0000313" key="10">
    <source>
        <dbReference type="Proteomes" id="UP000281128"/>
    </source>
</evidence>
<dbReference type="GO" id="GO:0006643">
    <property type="term" value="P:membrane lipid metabolic process"/>
    <property type="evidence" value="ECO:0007669"/>
    <property type="project" value="TreeGrafter"/>
</dbReference>
<dbReference type="InterPro" id="IPR006694">
    <property type="entry name" value="Fatty_acid_hydroxylase"/>
</dbReference>
<dbReference type="EMBL" id="RAPE01000002">
    <property type="protein sequence ID" value="RKF15114.1"/>
    <property type="molecule type" value="Genomic_DNA"/>
</dbReference>
<keyword evidence="2 7" id="KW-0812">Transmembrane</keyword>
<evidence type="ECO:0000256" key="4">
    <source>
        <dbReference type="ARBA" id="ARBA00023002"/>
    </source>
</evidence>
<keyword evidence="4" id="KW-0560">Oxidoreductase</keyword>
<organism evidence="9 10">
    <name type="scientific">Roseovarius spongiae</name>
    <dbReference type="NCBI Taxonomy" id="2320272"/>
    <lineage>
        <taxon>Bacteria</taxon>
        <taxon>Pseudomonadati</taxon>
        <taxon>Pseudomonadota</taxon>
        <taxon>Alphaproteobacteria</taxon>
        <taxon>Rhodobacterales</taxon>
        <taxon>Roseobacteraceae</taxon>
        <taxon>Roseovarius</taxon>
    </lineage>
</organism>
<feature type="transmembrane region" description="Helical" evidence="7">
    <location>
        <begin position="109"/>
        <end position="129"/>
    </location>
</feature>
<dbReference type="OrthoDB" id="9770329at2"/>
<dbReference type="RefSeq" id="WP_121166259.1">
    <property type="nucleotide sequence ID" value="NZ_RAPE01000002.1"/>
</dbReference>
<dbReference type="Proteomes" id="UP000281128">
    <property type="component" value="Unassembled WGS sequence"/>
</dbReference>
<reference evidence="9 10" key="1">
    <citation type="submission" date="2018-09" db="EMBL/GenBank/DDBJ databases">
        <title>Roseovarius spongiae sp. nov., isolated from a marine sponge.</title>
        <authorList>
            <person name="Zhuang L."/>
            <person name="Luo L."/>
        </authorList>
    </citation>
    <scope>NUCLEOTIDE SEQUENCE [LARGE SCALE GENOMIC DNA]</scope>
    <source>
        <strain evidence="9 10">HN-E21</strain>
    </source>
</reference>
<dbReference type="GO" id="GO:0008610">
    <property type="term" value="P:lipid biosynthetic process"/>
    <property type="evidence" value="ECO:0007669"/>
    <property type="project" value="InterPro"/>
</dbReference>
<evidence type="ECO:0000256" key="2">
    <source>
        <dbReference type="ARBA" id="ARBA00022692"/>
    </source>
</evidence>
<evidence type="ECO:0000256" key="7">
    <source>
        <dbReference type="SAM" id="Phobius"/>
    </source>
</evidence>
<keyword evidence="10" id="KW-1185">Reference proteome</keyword>
<evidence type="ECO:0000256" key="3">
    <source>
        <dbReference type="ARBA" id="ARBA00022989"/>
    </source>
</evidence>
<dbReference type="GO" id="GO:0005506">
    <property type="term" value="F:iron ion binding"/>
    <property type="evidence" value="ECO:0007669"/>
    <property type="project" value="InterPro"/>
</dbReference>
<dbReference type="InterPro" id="IPR051689">
    <property type="entry name" value="Sterol_desaturase/TMEM195"/>
</dbReference>
<keyword evidence="6 7" id="KW-0472">Membrane</keyword>
<gene>
    <name evidence="9" type="ORF">D6850_09720</name>
</gene>
<accession>A0A3A8AU05</accession>
<feature type="transmembrane region" description="Helical" evidence="7">
    <location>
        <begin position="169"/>
        <end position="187"/>
    </location>
</feature>
<dbReference type="GO" id="GO:0012505">
    <property type="term" value="C:endomembrane system"/>
    <property type="evidence" value="ECO:0007669"/>
    <property type="project" value="UniProtKB-SubCell"/>
</dbReference>
<dbReference type="AlphaFoldDB" id="A0A3A8AU05"/>
<feature type="transmembrane region" description="Helical" evidence="7">
    <location>
        <begin position="77"/>
        <end position="97"/>
    </location>
</feature>
<comment type="caution">
    <text evidence="9">The sequence shown here is derived from an EMBL/GenBank/DDBJ whole genome shotgun (WGS) entry which is preliminary data.</text>
</comment>
<dbReference type="PANTHER" id="PTHR21624:SF1">
    <property type="entry name" value="ALKYLGLYCEROL MONOOXYGENASE"/>
    <property type="match status" value="1"/>
</dbReference>
<dbReference type="GO" id="GO:0050479">
    <property type="term" value="F:glyceryl-ether monooxygenase activity"/>
    <property type="evidence" value="ECO:0007669"/>
    <property type="project" value="TreeGrafter"/>
</dbReference>
<evidence type="ECO:0000256" key="1">
    <source>
        <dbReference type="ARBA" id="ARBA00004127"/>
    </source>
</evidence>
<proteinExistence type="predicted"/>
<evidence type="ECO:0000259" key="8">
    <source>
        <dbReference type="Pfam" id="PF04116"/>
    </source>
</evidence>
<evidence type="ECO:0000256" key="6">
    <source>
        <dbReference type="ARBA" id="ARBA00023136"/>
    </source>
</evidence>
<evidence type="ECO:0000313" key="9">
    <source>
        <dbReference type="EMBL" id="RKF15114.1"/>
    </source>
</evidence>
<evidence type="ECO:0000256" key="5">
    <source>
        <dbReference type="ARBA" id="ARBA00023098"/>
    </source>
</evidence>
<keyword evidence="5" id="KW-0443">Lipid metabolism</keyword>
<protein>
    <submittedName>
        <fullName evidence="9">Sterol desaturase family protein</fullName>
    </submittedName>
</protein>
<dbReference type="PANTHER" id="PTHR21624">
    <property type="entry name" value="STEROL DESATURASE-RELATED PROTEIN"/>
    <property type="match status" value="1"/>
</dbReference>
<dbReference type="GO" id="GO:0016020">
    <property type="term" value="C:membrane"/>
    <property type="evidence" value="ECO:0007669"/>
    <property type="project" value="GOC"/>
</dbReference>
<dbReference type="Pfam" id="PF04116">
    <property type="entry name" value="FA_hydroxylase"/>
    <property type="match status" value="1"/>
</dbReference>
<feature type="domain" description="Fatty acid hydroxylase" evidence="8">
    <location>
        <begin position="116"/>
        <end position="264"/>
    </location>
</feature>
<feature type="transmembrane region" description="Helical" evidence="7">
    <location>
        <begin position="24"/>
        <end position="40"/>
    </location>
</feature>
<sequence>MEFDWAGAVLAEIWDGLAGPATRLWPVYLGVSLLIAYALYRLRRIEGSFLGWIMPRAIYLHPSHIVDLKIFVLGRAIAALGLLNVVFFGALVAQWVGGLFGEGLGLAPLGPVAVALLLLTVSDFGTYWVHRIHHENRIFWPFHSVHHSAEVMTPITVFRKHPFYDVISTFVRGLFIGVLQGVFIGLFAGKVSLFTLIGVNAGYVLFNMAGSNLRHTHVWLGYGKLLSHIFISPAQHQIHHSLAPEHHNKNYGEVLAIWDWMFGTLYVPQAQVELQFGLGDRHGNRLAQRHDSLRAALVVPVQDSWKQVKKRFRRAPPAPQEHVTPAE</sequence>
<keyword evidence="3 7" id="KW-1133">Transmembrane helix</keyword>